<name>A0ABU1I2Z1_9MICO</name>
<feature type="domain" description="HNH nuclease" evidence="1">
    <location>
        <begin position="363"/>
        <end position="415"/>
    </location>
</feature>
<organism evidence="2 3">
    <name type="scientific">Microbacterium paludicola</name>
    <dbReference type="NCBI Taxonomy" id="300019"/>
    <lineage>
        <taxon>Bacteria</taxon>
        <taxon>Bacillati</taxon>
        <taxon>Actinomycetota</taxon>
        <taxon>Actinomycetes</taxon>
        <taxon>Micrococcales</taxon>
        <taxon>Microbacteriaceae</taxon>
        <taxon>Microbacterium</taxon>
    </lineage>
</organism>
<reference evidence="2 3" key="1">
    <citation type="submission" date="2023-08" db="EMBL/GenBank/DDBJ databases">
        <title>Functional and genomic diversity of the sorghum phyllosphere microbiome.</title>
        <authorList>
            <person name="Shade A."/>
        </authorList>
    </citation>
    <scope>NUCLEOTIDE SEQUENCE [LARGE SCALE GENOMIC DNA]</scope>
    <source>
        <strain evidence="2 3">SORGH_AS_0919</strain>
    </source>
</reference>
<dbReference type="EMBL" id="JAVIZA010000001">
    <property type="protein sequence ID" value="MDR6167453.1"/>
    <property type="molecule type" value="Genomic_DNA"/>
</dbReference>
<protein>
    <recommendedName>
        <fullName evidence="1">HNH nuclease domain-containing protein</fullName>
    </recommendedName>
</protein>
<gene>
    <name evidence="2" type="ORF">QE367_001657</name>
</gene>
<sequence length="472" mass="50523">MASNGDSSYEPQAGSSASPYAGVVDRVSEADELLHAAHIAMTRALAEAGRSALRQAARSGTRPRGMGSDMEMRSIAAEIAGVRRSHDRRVQSEIDHALTIVDDYPAVFEAWEQQRITRDHVDAVVRMGCGLADDIRDDYALQAISICERDIASRVREALRNLAARMGSESFAERHRTATAKRRVWVTNGTDGMSELGATLPTVIAAGIHDRLTAMAQSVKDARATAGSPRADAAPGDVVAGDAAAGAESADADAAAPDVRTMDQLRADILGDLLLGGAPVVDPTSGSDAAGPLGAIRAQVQVTLTSETVTGADEAPAELVGAALIDADTARKLAGRARIWNRLFIDPITRTPVEVDTYRPTAAMSRLLKARDQHCRFPGCRRAAIRCELDHTIDYALGGHTHIFNLAHLCQRHHSMKQFTKWEVRQIGGGVLEWTSPLGRIYREDVPVPSVCFVPDPAGPPPGSCRDEPPPF</sequence>
<evidence type="ECO:0000259" key="1">
    <source>
        <dbReference type="SMART" id="SM00507"/>
    </source>
</evidence>
<dbReference type="CDD" id="cd00085">
    <property type="entry name" value="HNHc"/>
    <property type="match status" value="1"/>
</dbReference>
<dbReference type="SMART" id="SM00507">
    <property type="entry name" value="HNHc"/>
    <property type="match status" value="1"/>
</dbReference>
<keyword evidence="3" id="KW-1185">Reference proteome</keyword>
<proteinExistence type="predicted"/>
<evidence type="ECO:0000313" key="3">
    <source>
        <dbReference type="Proteomes" id="UP001260188"/>
    </source>
</evidence>
<comment type="caution">
    <text evidence="2">The sequence shown here is derived from an EMBL/GenBank/DDBJ whole genome shotgun (WGS) entry which is preliminary data.</text>
</comment>
<dbReference type="InterPro" id="IPR003615">
    <property type="entry name" value="HNH_nuc"/>
</dbReference>
<accession>A0ABU1I2Z1</accession>
<dbReference type="Proteomes" id="UP001260188">
    <property type="component" value="Unassembled WGS sequence"/>
</dbReference>
<dbReference type="Gene3D" id="1.10.30.50">
    <property type="match status" value="1"/>
</dbReference>
<dbReference type="RefSeq" id="WP_309665992.1">
    <property type="nucleotide sequence ID" value="NZ_JAVIZA010000001.1"/>
</dbReference>
<evidence type="ECO:0000313" key="2">
    <source>
        <dbReference type="EMBL" id="MDR6167453.1"/>
    </source>
</evidence>